<evidence type="ECO:0000259" key="7">
    <source>
        <dbReference type="Pfam" id="PF02803"/>
    </source>
</evidence>
<feature type="domain" description="Thiolase N-terminal" evidence="6">
    <location>
        <begin position="15"/>
        <end position="281"/>
    </location>
</feature>
<dbReference type="AlphaFoldDB" id="A0A225SS49"/>
<keyword evidence="2 5" id="KW-0808">Transferase</keyword>
<evidence type="ECO:0000313" key="8">
    <source>
        <dbReference type="EMBL" id="OWY33611.1"/>
    </source>
</evidence>
<dbReference type="Pfam" id="PF02803">
    <property type="entry name" value="Thiolase_C"/>
    <property type="match status" value="1"/>
</dbReference>
<keyword evidence="9" id="KW-1185">Reference proteome</keyword>
<dbReference type="InterPro" id="IPR020617">
    <property type="entry name" value="Thiolase_C"/>
</dbReference>
<dbReference type="InterPro" id="IPR002155">
    <property type="entry name" value="Thiolase"/>
</dbReference>
<dbReference type="Gene3D" id="3.40.47.10">
    <property type="match status" value="1"/>
</dbReference>
<dbReference type="EMBL" id="NJGV01000016">
    <property type="protein sequence ID" value="OWY33611.1"/>
    <property type="molecule type" value="Genomic_DNA"/>
</dbReference>
<evidence type="ECO:0000259" key="6">
    <source>
        <dbReference type="Pfam" id="PF00108"/>
    </source>
</evidence>
<dbReference type="Proteomes" id="UP000214747">
    <property type="component" value="Unassembled WGS sequence"/>
</dbReference>
<proteinExistence type="inferred from homology"/>
<dbReference type="RefSeq" id="WP_088756057.1">
    <property type="nucleotide sequence ID" value="NZ_NJGV01000016.1"/>
</dbReference>
<accession>A0A225SS49</accession>
<comment type="caution">
    <text evidence="8">The sequence shown here is derived from an EMBL/GenBank/DDBJ whole genome shotgun (WGS) entry which is preliminary data.</text>
</comment>
<name>A0A225SS49_9BURK</name>
<dbReference type="CDD" id="cd00751">
    <property type="entry name" value="thiolase"/>
    <property type="match status" value="1"/>
</dbReference>
<comment type="similarity">
    <text evidence="1 5">Belongs to the thiolase-like superfamily. Thiolase family.</text>
</comment>
<evidence type="ECO:0000256" key="2">
    <source>
        <dbReference type="ARBA" id="ARBA00022679"/>
    </source>
</evidence>
<dbReference type="PROSITE" id="PS00737">
    <property type="entry name" value="THIOLASE_2"/>
    <property type="match status" value="1"/>
</dbReference>
<evidence type="ECO:0000256" key="3">
    <source>
        <dbReference type="ARBA" id="ARBA00023315"/>
    </source>
</evidence>
<sequence>MAQAAFYSSFKDIWLVGGVRTPMVDYCTSFSQLSPTDMGIKVAREVLARTGVAATDIGSVVAGNMAPGDAYQYMLPRHIGLYAGVPITTPAIMVQRICGTGFELIRQAGDQIERGYTETALIVGSESMTRNPIAAFGHRTGFKLGAPVEFQDYMWEALVDPAPGITMPQTAENLAKKYGITRAEVDEYAAYSFERALKSQAAGFHAGEIVPVVNETFRLDGYNDRHIKLQGKVSEAATDTHPRPSPVEVLAKLRTLYPDGVQTGGNSSALVDAAAATIVASGDYVRRNDKQPLARVVAAAVAGVPPEIMGIGPVPAIRTLLERNGLTVADIGCFEINEAQGAQIVAVERELGIDRDKLNVNGGAIALGHPLAATGVRLSITAAREMHRRGARYCVASACIGGGQGIALLLENPAASH</sequence>
<dbReference type="PANTHER" id="PTHR18919">
    <property type="entry name" value="ACETYL-COA C-ACYLTRANSFERASE"/>
    <property type="match status" value="1"/>
</dbReference>
<protein>
    <submittedName>
        <fullName evidence="8">Acetyl-CoA acetyltransferase</fullName>
    </submittedName>
</protein>
<dbReference type="SUPFAM" id="SSF53901">
    <property type="entry name" value="Thiolase-like"/>
    <property type="match status" value="1"/>
</dbReference>
<keyword evidence="3 5" id="KW-0012">Acyltransferase</keyword>
<organism evidence="8 9">
    <name type="scientific">Herbaspirillum aquaticum</name>
    <dbReference type="NCBI Taxonomy" id="568783"/>
    <lineage>
        <taxon>Bacteria</taxon>
        <taxon>Pseudomonadati</taxon>
        <taxon>Pseudomonadota</taxon>
        <taxon>Betaproteobacteria</taxon>
        <taxon>Burkholderiales</taxon>
        <taxon>Oxalobacteraceae</taxon>
        <taxon>Herbaspirillum</taxon>
    </lineage>
</organism>
<dbReference type="InterPro" id="IPR020616">
    <property type="entry name" value="Thiolase_N"/>
</dbReference>
<dbReference type="PIRSF" id="PIRSF000429">
    <property type="entry name" value="Ac-CoA_Ac_transf"/>
    <property type="match status" value="1"/>
</dbReference>
<dbReference type="Pfam" id="PF00108">
    <property type="entry name" value="Thiolase_N"/>
    <property type="match status" value="1"/>
</dbReference>
<feature type="active site" description="Proton acceptor" evidence="4">
    <location>
        <position position="399"/>
    </location>
</feature>
<evidence type="ECO:0000313" key="9">
    <source>
        <dbReference type="Proteomes" id="UP000214747"/>
    </source>
</evidence>
<evidence type="ECO:0000256" key="5">
    <source>
        <dbReference type="RuleBase" id="RU003557"/>
    </source>
</evidence>
<dbReference type="InterPro" id="IPR020613">
    <property type="entry name" value="Thiolase_CS"/>
</dbReference>
<evidence type="ECO:0000256" key="1">
    <source>
        <dbReference type="ARBA" id="ARBA00010982"/>
    </source>
</evidence>
<reference evidence="8 9" key="1">
    <citation type="journal article" date="2010" name="Int. J. Syst. Evol. Microbiol.">
        <title>Reclassification of Herbaspirillum putei as a later heterotypic synonym of Herbaspirillum huttiense, with the description of H. huttiense subsp. huttiense subsp. nov. and H. huttiense subsp. putei subsp. nov., comb. nov., and description of Herbaspirillum aquaticum sp. nov.</title>
        <authorList>
            <person name="Dobritsa A.P."/>
            <person name="Reddy M.C."/>
            <person name="Samadpour M."/>
        </authorList>
    </citation>
    <scope>NUCLEOTIDE SEQUENCE [LARGE SCALE GENOMIC DNA]</scope>
    <source>
        <strain evidence="8 9">IEH 4430</strain>
    </source>
</reference>
<evidence type="ECO:0000256" key="4">
    <source>
        <dbReference type="PIRSR" id="PIRSR000429-1"/>
    </source>
</evidence>
<dbReference type="PANTHER" id="PTHR18919:SF107">
    <property type="entry name" value="ACETYL-COA ACETYLTRANSFERASE, CYTOSOLIC"/>
    <property type="match status" value="1"/>
</dbReference>
<feature type="domain" description="Thiolase C-terminal" evidence="7">
    <location>
        <begin position="291"/>
        <end position="411"/>
    </location>
</feature>
<dbReference type="GO" id="GO:0006635">
    <property type="term" value="P:fatty acid beta-oxidation"/>
    <property type="evidence" value="ECO:0007669"/>
    <property type="project" value="TreeGrafter"/>
</dbReference>
<dbReference type="GO" id="GO:0003985">
    <property type="term" value="F:acetyl-CoA C-acetyltransferase activity"/>
    <property type="evidence" value="ECO:0007669"/>
    <property type="project" value="TreeGrafter"/>
</dbReference>
<dbReference type="NCBIfam" id="TIGR01930">
    <property type="entry name" value="AcCoA-C-Actrans"/>
    <property type="match status" value="1"/>
</dbReference>
<dbReference type="InterPro" id="IPR016039">
    <property type="entry name" value="Thiolase-like"/>
</dbReference>
<gene>
    <name evidence="8" type="ORF">CEJ45_15990</name>
</gene>
<feature type="active site" description="Acyl-thioester intermediate" evidence="4">
    <location>
        <position position="98"/>
    </location>
</feature>
<feature type="active site" description="Proton acceptor" evidence="4">
    <location>
        <position position="369"/>
    </location>
</feature>